<dbReference type="PANTHER" id="PTHR43116:SF3">
    <property type="entry name" value="CLASS I PEPTIDE CHAIN RELEASE FACTOR"/>
    <property type="match status" value="1"/>
</dbReference>
<keyword evidence="2 4" id="KW-0488">Methylation</keyword>
<dbReference type="InterPro" id="IPR005139">
    <property type="entry name" value="PCRF"/>
</dbReference>
<comment type="caution">
    <text evidence="7">The sequence shown here is derived from an EMBL/GenBank/DDBJ whole genome shotgun (WGS) entry which is preliminary data.</text>
</comment>
<dbReference type="EMBL" id="JACQCR010000008">
    <property type="protein sequence ID" value="MBI3630805.1"/>
    <property type="molecule type" value="Genomic_DNA"/>
</dbReference>
<evidence type="ECO:0000256" key="1">
    <source>
        <dbReference type="ARBA" id="ARBA00010835"/>
    </source>
</evidence>
<dbReference type="NCBIfam" id="TIGR00020">
    <property type="entry name" value="prfB"/>
    <property type="match status" value="1"/>
</dbReference>
<protein>
    <recommendedName>
        <fullName evidence="4 5">Peptide chain release factor 2</fullName>
        <shortName evidence="4">RF-2</shortName>
    </recommendedName>
</protein>
<organism evidence="7 8">
    <name type="scientific">Candidatus Sungiibacteriota bacterium</name>
    <dbReference type="NCBI Taxonomy" id="2750080"/>
    <lineage>
        <taxon>Bacteria</taxon>
        <taxon>Candidatus Sungiibacteriota</taxon>
    </lineage>
</organism>
<dbReference type="GO" id="GO:0016149">
    <property type="term" value="F:translation release factor activity, codon specific"/>
    <property type="evidence" value="ECO:0007669"/>
    <property type="project" value="UniProtKB-UniRule"/>
</dbReference>
<dbReference type="SMART" id="SM00937">
    <property type="entry name" value="PCRF"/>
    <property type="match status" value="1"/>
</dbReference>
<feature type="modified residue" description="N5-methylglutamine" evidence="4">
    <location>
        <position position="252"/>
    </location>
</feature>
<evidence type="ECO:0000313" key="7">
    <source>
        <dbReference type="EMBL" id="MBI3630805.1"/>
    </source>
</evidence>
<dbReference type="InterPro" id="IPR000352">
    <property type="entry name" value="Pep_chain_release_fac_I"/>
</dbReference>
<dbReference type="SUPFAM" id="SSF75620">
    <property type="entry name" value="Release factor"/>
    <property type="match status" value="1"/>
</dbReference>
<dbReference type="Gene3D" id="3.30.160.20">
    <property type="match status" value="1"/>
</dbReference>
<gene>
    <name evidence="4 7" type="primary">prfB</name>
    <name evidence="7" type="ORF">HY221_00500</name>
</gene>
<dbReference type="Proteomes" id="UP000753196">
    <property type="component" value="Unassembled WGS sequence"/>
</dbReference>
<comment type="subcellular location">
    <subcellularLocation>
        <location evidence="4">Cytoplasm</location>
    </subcellularLocation>
</comment>
<evidence type="ECO:0000259" key="6">
    <source>
        <dbReference type="PROSITE" id="PS00745"/>
    </source>
</evidence>
<evidence type="ECO:0000256" key="4">
    <source>
        <dbReference type="HAMAP-Rule" id="MF_00094"/>
    </source>
</evidence>
<feature type="domain" description="Prokaryotic-type class I peptide chain release factors" evidence="6">
    <location>
        <begin position="245"/>
        <end position="261"/>
    </location>
</feature>
<accession>A0A932R1M7</accession>
<evidence type="ECO:0000256" key="3">
    <source>
        <dbReference type="ARBA" id="ARBA00022917"/>
    </source>
</evidence>
<evidence type="ECO:0000256" key="2">
    <source>
        <dbReference type="ARBA" id="ARBA00022481"/>
    </source>
</evidence>
<keyword evidence="4" id="KW-0963">Cytoplasm</keyword>
<dbReference type="PROSITE" id="PS00745">
    <property type="entry name" value="RF_PROK_I"/>
    <property type="match status" value="1"/>
</dbReference>
<sequence>MDEWQKQLAKLKDDLRGLADRLDIGGKKTEILKIEEEMIGAGFWDQRERAAEKSQLLSGLKREAGEWDQMQEEIKTVQELLDVASDDPSYREELAARIRALEKEVRALQTELLFSGRYDRGNAILSVYAGAGGKDAEDWAALLIRMYRRFAEQRHWRARTIHEHWGEYQGPGGWGIKNATIAIEAPCAYGYLTRESGVHRLVRISPFSSQSLRHTSFALVDVMPEFVAPEEVEIKPEDLKIDFFRSSGPGGQNVNKRETAVRITHLPTGMQTASQVERSQDANRQVAMQLLRSRLYQRKKEQQEAERRGIRQEKTAIEWGSQIRSYVMHPYQMVKDHRTNEETAQIDRVLDGDLDIFIEAELNAAV</sequence>
<comment type="similarity">
    <text evidence="1 4">Belongs to the prokaryotic/mitochondrial release factor family.</text>
</comment>
<dbReference type="PANTHER" id="PTHR43116">
    <property type="entry name" value="PEPTIDE CHAIN RELEASE FACTOR 2"/>
    <property type="match status" value="1"/>
</dbReference>
<dbReference type="InterPro" id="IPR045853">
    <property type="entry name" value="Pep_chain_release_fac_I_sf"/>
</dbReference>
<keyword evidence="3 4" id="KW-0648">Protein biosynthesis</keyword>
<comment type="PTM">
    <text evidence="4">Methylated by PrmC. Methylation increases the termination efficiency of RF2.</text>
</comment>
<dbReference type="GO" id="GO:0005737">
    <property type="term" value="C:cytoplasm"/>
    <property type="evidence" value="ECO:0007669"/>
    <property type="project" value="UniProtKB-SubCell"/>
</dbReference>
<dbReference type="HAMAP" id="MF_00094">
    <property type="entry name" value="Rel_fac_2"/>
    <property type="match status" value="1"/>
</dbReference>
<evidence type="ECO:0000313" key="8">
    <source>
        <dbReference type="Proteomes" id="UP000753196"/>
    </source>
</evidence>
<comment type="function">
    <text evidence="4">Peptide chain release factor 2 directs the termination of translation in response to the peptide chain termination codons UGA and UAA.</text>
</comment>
<proteinExistence type="inferred from homology"/>
<dbReference type="Pfam" id="PF03462">
    <property type="entry name" value="PCRF"/>
    <property type="match status" value="1"/>
</dbReference>
<reference evidence="7" key="1">
    <citation type="submission" date="2020-07" db="EMBL/GenBank/DDBJ databases">
        <title>Huge and variable diversity of episymbiotic CPR bacteria and DPANN archaea in groundwater ecosystems.</title>
        <authorList>
            <person name="He C.Y."/>
            <person name="Keren R."/>
            <person name="Whittaker M."/>
            <person name="Farag I.F."/>
            <person name="Doudna J."/>
            <person name="Cate J.H.D."/>
            <person name="Banfield J.F."/>
        </authorList>
    </citation>
    <scope>NUCLEOTIDE SEQUENCE</scope>
    <source>
        <strain evidence="7">NC_groundwater_973_Pr1_S-0.2um_54_13</strain>
    </source>
</reference>
<dbReference type="AlphaFoldDB" id="A0A932R1M7"/>
<dbReference type="Pfam" id="PF00472">
    <property type="entry name" value="RF-1"/>
    <property type="match status" value="1"/>
</dbReference>
<dbReference type="Gene3D" id="3.30.70.1660">
    <property type="match status" value="1"/>
</dbReference>
<dbReference type="Gene3D" id="1.20.58.410">
    <property type="entry name" value="Release factor"/>
    <property type="match status" value="1"/>
</dbReference>
<dbReference type="InterPro" id="IPR004374">
    <property type="entry name" value="PrfB"/>
</dbReference>
<name>A0A932R1M7_9BACT</name>
<evidence type="ECO:0000256" key="5">
    <source>
        <dbReference type="NCBIfam" id="TIGR00020"/>
    </source>
</evidence>